<dbReference type="Gene3D" id="3.30.420.10">
    <property type="entry name" value="Ribonuclease H-like superfamily/Ribonuclease H"/>
    <property type="match status" value="1"/>
</dbReference>
<accession>A0ABQ4SVD0</accession>
<dbReference type="Proteomes" id="UP001055102">
    <property type="component" value="Unassembled WGS sequence"/>
</dbReference>
<evidence type="ECO:0000313" key="2">
    <source>
        <dbReference type="EMBL" id="GJE06460.1"/>
    </source>
</evidence>
<dbReference type="Pfam" id="PF00075">
    <property type="entry name" value="RNase_H"/>
    <property type="match status" value="1"/>
</dbReference>
<evidence type="ECO:0000259" key="1">
    <source>
        <dbReference type="PROSITE" id="PS50879"/>
    </source>
</evidence>
<dbReference type="PROSITE" id="PS50879">
    <property type="entry name" value="RNASE_H_1"/>
    <property type="match status" value="1"/>
</dbReference>
<dbReference type="InterPro" id="IPR002156">
    <property type="entry name" value="RNaseH_domain"/>
</dbReference>
<proteinExistence type="predicted"/>
<dbReference type="RefSeq" id="WP_238275182.1">
    <property type="nucleotide sequence ID" value="NZ_BPQR01000030.1"/>
</dbReference>
<organism evidence="2 3">
    <name type="scientific">Methylobacterium jeotgali</name>
    <dbReference type="NCBI Taxonomy" id="381630"/>
    <lineage>
        <taxon>Bacteria</taxon>
        <taxon>Pseudomonadati</taxon>
        <taxon>Pseudomonadota</taxon>
        <taxon>Alphaproteobacteria</taxon>
        <taxon>Hyphomicrobiales</taxon>
        <taxon>Methylobacteriaceae</taxon>
        <taxon>Methylobacterium</taxon>
    </lineage>
</organism>
<feature type="domain" description="RNase H type-1" evidence="1">
    <location>
        <begin position="4"/>
        <end position="132"/>
    </location>
</feature>
<dbReference type="EMBL" id="BPQR01000030">
    <property type="protein sequence ID" value="GJE06460.1"/>
    <property type="molecule type" value="Genomic_DNA"/>
</dbReference>
<name>A0ABQ4SVD0_9HYPH</name>
<reference evidence="2" key="2">
    <citation type="submission" date="2021-08" db="EMBL/GenBank/DDBJ databases">
        <authorList>
            <person name="Tani A."/>
            <person name="Ola A."/>
            <person name="Ogura Y."/>
            <person name="Katsura K."/>
            <person name="Hayashi T."/>
        </authorList>
    </citation>
    <scope>NUCLEOTIDE SEQUENCE</scope>
    <source>
        <strain evidence="2">LMG 23639</strain>
    </source>
</reference>
<comment type="caution">
    <text evidence="2">The sequence shown here is derived from an EMBL/GenBank/DDBJ whole genome shotgun (WGS) entry which is preliminary data.</text>
</comment>
<keyword evidence="3" id="KW-1185">Reference proteome</keyword>
<dbReference type="SUPFAM" id="SSF53098">
    <property type="entry name" value="Ribonuclease H-like"/>
    <property type="match status" value="1"/>
</dbReference>
<evidence type="ECO:0000313" key="3">
    <source>
        <dbReference type="Proteomes" id="UP001055102"/>
    </source>
</evidence>
<sequence length="132" mass="14898">MTDDDHTTTYYVALYGRCQGNTGPGFFTATIHDTRTKEEWSVSGNVEDTTANRMEQVAALRALETLEPGQSVTMGSGSEYLIKGMRDWLPGWKAKGWRGANRKQVLNADLWRDLDEAVERQGEVRWEIGKRG</sequence>
<gene>
    <name evidence="2" type="primary">rnhA_1</name>
    <name evidence="2" type="ORF">AOPFMNJM_1780</name>
</gene>
<reference evidence="2" key="1">
    <citation type="journal article" date="2021" name="Front. Microbiol.">
        <title>Comprehensive Comparative Genomics and Phenotyping of Methylobacterium Species.</title>
        <authorList>
            <person name="Alessa O."/>
            <person name="Ogura Y."/>
            <person name="Fujitani Y."/>
            <person name="Takami H."/>
            <person name="Hayashi T."/>
            <person name="Sahin N."/>
            <person name="Tani A."/>
        </authorList>
    </citation>
    <scope>NUCLEOTIDE SEQUENCE</scope>
    <source>
        <strain evidence="2">LMG 23639</strain>
    </source>
</reference>
<protein>
    <submittedName>
        <fullName evidence="2">Ribonuclease HI</fullName>
    </submittedName>
</protein>
<dbReference type="InterPro" id="IPR036397">
    <property type="entry name" value="RNaseH_sf"/>
</dbReference>
<dbReference type="InterPro" id="IPR012337">
    <property type="entry name" value="RNaseH-like_sf"/>
</dbReference>